<dbReference type="AlphaFoldDB" id="A0A1X2ZN06"/>
<dbReference type="Proteomes" id="UP000193664">
    <property type="component" value="Unassembled WGS sequence"/>
</dbReference>
<feature type="transmembrane region" description="Helical" evidence="2">
    <location>
        <begin position="41"/>
        <end position="58"/>
    </location>
</feature>
<sequence>MVRKDKKTDDHGWDVGGRRREEDPDIQFLRLKARKARPAKALLWAILVALLIVIYLLQNPVAQNVDIPAVNYNPAGKQAAYKLTEIWLKDNPLGKNAVITSWDGYKETTYKDGDKTIPVYRHDLTVESSLGWWTVHTTIRTDSNSLLGYPSASRKGLPNNATPNDNIVWPGTLSDATASDALARLLSQWGQAYVGHDADMLTTIVKDPDTKIKYKPLRLSDKAQATVDKGRYLNRGNVDKDENTSNRAVFRVNIELPEDQTATSTDPDLQSDADTDSDGSDRGATDSSTLSYDVVVADPDGSPSIVAWGAPGDGPNLKDYQNRKGRQ</sequence>
<keyword evidence="2" id="KW-0472">Membrane</keyword>
<proteinExistence type="predicted"/>
<dbReference type="EMBL" id="LNKF01000002">
    <property type="protein sequence ID" value="OSG95789.1"/>
    <property type="molecule type" value="Genomic_DNA"/>
</dbReference>
<name>A0A1X2ZN06_BIFAD</name>
<keyword evidence="2" id="KW-0812">Transmembrane</keyword>
<feature type="compositionally biased region" description="Acidic residues" evidence="1">
    <location>
        <begin position="269"/>
        <end position="278"/>
    </location>
</feature>
<evidence type="ECO:0000313" key="4">
    <source>
        <dbReference type="Proteomes" id="UP000193664"/>
    </source>
</evidence>
<protein>
    <submittedName>
        <fullName evidence="3">Uncharacterized protein</fullName>
    </submittedName>
</protein>
<feature type="region of interest" description="Disordered" evidence="1">
    <location>
        <begin position="252"/>
        <end position="327"/>
    </location>
</feature>
<evidence type="ECO:0000256" key="2">
    <source>
        <dbReference type="SAM" id="Phobius"/>
    </source>
</evidence>
<evidence type="ECO:0000313" key="3">
    <source>
        <dbReference type="EMBL" id="OSG95789.1"/>
    </source>
</evidence>
<evidence type="ECO:0000256" key="1">
    <source>
        <dbReference type="SAM" id="MobiDB-lite"/>
    </source>
</evidence>
<organism evidence="3 4">
    <name type="scientific">Bifidobacterium adolescentis</name>
    <dbReference type="NCBI Taxonomy" id="1680"/>
    <lineage>
        <taxon>Bacteria</taxon>
        <taxon>Bacillati</taxon>
        <taxon>Actinomycetota</taxon>
        <taxon>Actinomycetes</taxon>
        <taxon>Bifidobacteriales</taxon>
        <taxon>Bifidobacteriaceae</taxon>
        <taxon>Bifidobacterium</taxon>
    </lineage>
</organism>
<dbReference type="RefSeq" id="WP_085408390.1">
    <property type="nucleotide sequence ID" value="NZ_LNKF01000002.1"/>
</dbReference>
<comment type="caution">
    <text evidence="3">The sequence shown here is derived from an EMBL/GenBank/DDBJ whole genome shotgun (WGS) entry which is preliminary data.</text>
</comment>
<accession>A0A1X2ZN06</accession>
<reference evidence="3 4" key="1">
    <citation type="journal article" date="2016" name="Sci. Rep.">
        <title>Evaluation of genetic diversity among strains of the human gut commensal Bifidobacterium adolescentis.</title>
        <authorList>
            <person name="Duranti S."/>
            <person name="Milani C."/>
            <person name="Lugli G.A."/>
            <person name="Mancabelli L."/>
            <person name="Turroni F."/>
            <person name="Ferrario C."/>
            <person name="Mangifesta M."/>
            <person name="Viappiani A."/>
            <person name="Sanchez B."/>
            <person name="Margolles A."/>
            <person name="van Sinderen D."/>
            <person name="Ventura M."/>
        </authorList>
    </citation>
    <scope>NUCLEOTIDE SEQUENCE [LARGE SCALE GENOMIC DNA]</scope>
    <source>
        <strain evidence="3 4">AD2-8</strain>
    </source>
</reference>
<keyword evidence="2" id="KW-1133">Transmembrane helix</keyword>
<gene>
    <name evidence="3" type="ORF">AD0028_1029</name>
</gene>